<evidence type="ECO:0000259" key="1">
    <source>
        <dbReference type="PROSITE" id="PS51186"/>
    </source>
</evidence>
<reference evidence="2 3" key="1">
    <citation type="submission" date="2009-02" db="EMBL/GenBank/DDBJ databases">
        <title>Annotation of Streptomyces hygroscopicus strain ATCC 53653.</title>
        <authorList>
            <consortium name="The Broad Institute Genome Sequencing Platform"/>
            <consortium name="Broad Institute Microbial Sequencing Center"/>
            <person name="Fischbach M."/>
            <person name="Godfrey P."/>
            <person name="Ward D."/>
            <person name="Young S."/>
            <person name="Zeng Q."/>
            <person name="Koehrsen M."/>
            <person name="Alvarado L."/>
            <person name="Berlin A.M."/>
            <person name="Bochicchio J."/>
            <person name="Borenstein D."/>
            <person name="Chapman S.B."/>
            <person name="Chen Z."/>
            <person name="Engels R."/>
            <person name="Freedman E."/>
            <person name="Gellesch M."/>
            <person name="Goldberg J."/>
            <person name="Griggs A."/>
            <person name="Gujja S."/>
            <person name="Heilman E.R."/>
            <person name="Heiman D.I."/>
            <person name="Hepburn T.A."/>
            <person name="Howarth C."/>
            <person name="Jen D."/>
            <person name="Larson L."/>
            <person name="Lewis B."/>
            <person name="Mehta T."/>
            <person name="Park D."/>
            <person name="Pearson M."/>
            <person name="Richards J."/>
            <person name="Roberts A."/>
            <person name="Saif S."/>
            <person name="Shea T.D."/>
            <person name="Shenoy N."/>
            <person name="Sisk P."/>
            <person name="Stolte C."/>
            <person name="Sykes S.N."/>
            <person name="Thomson T."/>
            <person name="Walk T."/>
            <person name="White J."/>
            <person name="Yandava C."/>
            <person name="Straight P."/>
            <person name="Clardy J."/>
            <person name="Hung D."/>
            <person name="Kolter R."/>
            <person name="Mekalanos J."/>
            <person name="Walker S."/>
            <person name="Walsh C.T."/>
            <person name="Wieland-Brown L.C."/>
            <person name="Haas B."/>
            <person name="Nusbaum C."/>
            <person name="Birren B."/>
        </authorList>
    </citation>
    <scope>NUCLEOTIDE SEQUENCE [LARGE SCALE GENOMIC DNA]</scope>
    <source>
        <strain evidence="2 3">ATCC 53653</strain>
    </source>
</reference>
<dbReference type="STRING" id="457427.SSOG_00202"/>
<dbReference type="HOGENOM" id="CLU_1546682_0_0_11"/>
<name>D9W7V6_9ACTN</name>
<feature type="domain" description="N-acetyltransferase" evidence="1">
    <location>
        <begin position="15"/>
        <end position="162"/>
    </location>
</feature>
<proteinExistence type="predicted"/>
<evidence type="ECO:0000313" key="2">
    <source>
        <dbReference type="EMBL" id="EFL20490.1"/>
    </source>
</evidence>
<dbReference type="Gene3D" id="3.40.630.30">
    <property type="match status" value="1"/>
</dbReference>
<dbReference type="Proteomes" id="UP000003963">
    <property type="component" value="Unassembled WGS sequence"/>
</dbReference>
<gene>
    <name evidence="2" type="ORF">SSOG_00202</name>
</gene>
<dbReference type="PROSITE" id="PS51186">
    <property type="entry name" value="GNAT"/>
    <property type="match status" value="1"/>
</dbReference>
<dbReference type="GO" id="GO:0016747">
    <property type="term" value="F:acyltransferase activity, transferring groups other than amino-acyl groups"/>
    <property type="evidence" value="ECO:0007669"/>
    <property type="project" value="InterPro"/>
</dbReference>
<dbReference type="EMBL" id="GG657754">
    <property type="protein sequence ID" value="EFL20490.1"/>
    <property type="molecule type" value="Genomic_DNA"/>
</dbReference>
<keyword evidence="3" id="KW-1185">Reference proteome</keyword>
<dbReference type="InterPro" id="IPR016181">
    <property type="entry name" value="Acyl_CoA_acyltransferase"/>
</dbReference>
<dbReference type="AlphaFoldDB" id="D9W7V6"/>
<dbReference type="SUPFAM" id="SSF55729">
    <property type="entry name" value="Acyl-CoA N-acyltransferases (Nat)"/>
    <property type="match status" value="1"/>
</dbReference>
<dbReference type="InterPro" id="IPR000182">
    <property type="entry name" value="GNAT_dom"/>
</dbReference>
<accession>D9W7V6</accession>
<sequence length="168" mass="17572">MSATSAVVVRRAPMFHVRTARPEDAAELAALSGPFVRSGALRERPVSLYAAHAADFLVTEARDGTVEGCVGLRVHSAAPGEGRGSVGVVYNFCVSGRRQGSGVGAALLRAVLARARAQSLDALFTATTGGGGLFLRYGFVPTAVRLAPPSWAESLDPRRNARILARSL</sequence>
<evidence type="ECO:0000313" key="3">
    <source>
        <dbReference type="Proteomes" id="UP000003963"/>
    </source>
</evidence>
<keyword evidence="2" id="KW-0808">Transferase</keyword>
<organism evidence="2 3">
    <name type="scientific">Streptomyces himastatinicus ATCC 53653</name>
    <dbReference type="NCBI Taxonomy" id="457427"/>
    <lineage>
        <taxon>Bacteria</taxon>
        <taxon>Bacillati</taxon>
        <taxon>Actinomycetota</taxon>
        <taxon>Actinomycetes</taxon>
        <taxon>Kitasatosporales</taxon>
        <taxon>Streptomycetaceae</taxon>
        <taxon>Streptomyces</taxon>
        <taxon>Streptomyces violaceusniger group</taxon>
    </lineage>
</organism>
<protein>
    <submittedName>
        <fullName evidence="2">GNAT family acetyltransferase</fullName>
    </submittedName>
</protein>
<dbReference type="CDD" id="cd04301">
    <property type="entry name" value="NAT_SF"/>
    <property type="match status" value="1"/>
</dbReference>
<dbReference type="Pfam" id="PF00583">
    <property type="entry name" value="Acetyltransf_1"/>
    <property type="match status" value="1"/>
</dbReference>